<keyword evidence="6" id="KW-0804">Transcription</keyword>
<dbReference type="PANTHER" id="PTHR24399">
    <property type="entry name" value="ZINC FINGER AND BTB DOMAIN-CONTAINING"/>
    <property type="match status" value="1"/>
</dbReference>
<dbReference type="SMART" id="SM00355">
    <property type="entry name" value="ZnF_C2H2"/>
    <property type="match status" value="5"/>
</dbReference>
<evidence type="ECO:0000256" key="3">
    <source>
        <dbReference type="ARBA" id="ARBA00022737"/>
    </source>
</evidence>
<dbReference type="PROSITE" id="PS50157">
    <property type="entry name" value="ZINC_FINGER_C2H2_2"/>
    <property type="match status" value="5"/>
</dbReference>
<feature type="compositionally biased region" description="Basic and acidic residues" evidence="9">
    <location>
        <begin position="106"/>
        <end position="117"/>
    </location>
</feature>
<evidence type="ECO:0000256" key="6">
    <source>
        <dbReference type="ARBA" id="ARBA00023163"/>
    </source>
</evidence>
<name>A0A1S8WZG0_OPIVI</name>
<feature type="non-terminal residue" evidence="11">
    <location>
        <position position="333"/>
    </location>
</feature>
<evidence type="ECO:0000313" key="11">
    <source>
        <dbReference type="EMBL" id="OON19825.1"/>
    </source>
</evidence>
<keyword evidence="12" id="KW-1185">Reference proteome</keyword>
<feature type="domain" description="C2H2-type" evidence="10">
    <location>
        <begin position="72"/>
        <end position="100"/>
    </location>
</feature>
<comment type="subcellular location">
    <subcellularLocation>
        <location evidence="1">Nucleus</location>
    </subcellularLocation>
</comment>
<dbReference type="PANTHER" id="PTHR24399:SF70">
    <property type="entry name" value="C2H2-TYPE DOMAIN-CONTAINING PROTEIN"/>
    <property type="match status" value="1"/>
</dbReference>
<proteinExistence type="predicted"/>
<organism evidence="11 12">
    <name type="scientific">Opisthorchis viverrini</name>
    <name type="common">Southeast Asian liver fluke</name>
    <dbReference type="NCBI Taxonomy" id="6198"/>
    <lineage>
        <taxon>Eukaryota</taxon>
        <taxon>Metazoa</taxon>
        <taxon>Spiralia</taxon>
        <taxon>Lophotrochozoa</taxon>
        <taxon>Platyhelminthes</taxon>
        <taxon>Trematoda</taxon>
        <taxon>Digenea</taxon>
        <taxon>Opisthorchiida</taxon>
        <taxon>Opisthorchiata</taxon>
        <taxon>Opisthorchiidae</taxon>
        <taxon>Opisthorchis</taxon>
    </lineage>
</organism>
<feature type="domain" description="C2H2-type" evidence="10">
    <location>
        <begin position="225"/>
        <end position="252"/>
    </location>
</feature>
<feature type="domain" description="C2H2-type" evidence="10">
    <location>
        <begin position="44"/>
        <end position="71"/>
    </location>
</feature>
<reference evidence="11 12" key="1">
    <citation type="submission" date="2015-03" db="EMBL/GenBank/DDBJ databases">
        <title>Draft genome of the nematode, Opisthorchis viverrini.</title>
        <authorList>
            <person name="Mitreva M."/>
        </authorList>
    </citation>
    <scope>NUCLEOTIDE SEQUENCE [LARGE SCALE GENOMIC DNA]</scope>
    <source>
        <strain evidence="11">Khon Kaen</strain>
    </source>
</reference>
<evidence type="ECO:0000256" key="1">
    <source>
        <dbReference type="ARBA" id="ARBA00004123"/>
    </source>
</evidence>
<keyword evidence="5" id="KW-0805">Transcription regulation</keyword>
<evidence type="ECO:0000313" key="12">
    <source>
        <dbReference type="Proteomes" id="UP000243686"/>
    </source>
</evidence>
<feature type="domain" description="C2H2-type" evidence="10">
    <location>
        <begin position="300"/>
        <end position="328"/>
    </location>
</feature>
<evidence type="ECO:0000256" key="7">
    <source>
        <dbReference type="ARBA" id="ARBA00023242"/>
    </source>
</evidence>
<dbReference type="SUPFAM" id="SSF57667">
    <property type="entry name" value="beta-beta-alpha zinc fingers"/>
    <property type="match status" value="3"/>
</dbReference>
<dbReference type="InterPro" id="IPR036236">
    <property type="entry name" value="Znf_C2H2_sf"/>
</dbReference>
<feature type="non-terminal residue" evidence="11">
    <location>
        <position position="1"/>
    </location>
</feature>
<dbReference type="Gene3D" id="3.30.160.60">
    <property type="entry name" value="Classic Zinc Finger"/>
    <property type="match status" value="3"/>
</dbReference>
<dbReference type="Pfam" id="PF13912">
    <property type="entry name" value="zf-C2H2_6"/>
    <property type="match status" value="1"/>
</dbReference>
<sequence length="333" mass="38061">PVHNTEVSLRTKDNCNTTEHSRNAIKTLSLSNTSSGRTGLDKVYLCPVCSKLFGHFSRALKHQTSHSCERDFCCRLCTKSFRYLDTLLRHMRRKHEGSVDVSTKTPSEKVRESEKKGNPCPECGKPFTMRKRITWMCYADELPKNGLIFCANRDVLKPLTSFSGRGLNKHLSASVANFLRYCAIQASTSDIIPRDGARYKRCEKTCRSPESFALSSNKTKVNVVNQCQECNQTFCQLSAALNHQITHSSARFFECQLCTKAFKYWRGLHRHTITNHPGTAALKIQTTSRQQICESEKKGNPCSECGHFFKQWRILRMHQKSVHKKETRNICDI</sequence>
<evidence type="ECO:0000256" key="8">
    <source>
        <dbReference type="PROSITE-ProRule" id="PRU00042"/>
    </source>
</evidence>
<dbReference type="EMBL" id="KV893027">
    <property type="protein sequence ID" value="OON19825.1"/>
    <property type="molecule type" value="Genomic_DNA"/>
</dbReference>
<dbReference type="GO" id="GO:0005654">
    <property type="term" value="C:nucleoplasm"/>
    <property type="evidence" value="ECO:0007669"/>
    <property type="project" value="TreeGrafter"/>
</dbReference>
<dbReference type="GO" id="GO:0008270">
    <property type="term" value="F:zinc ion binding"/>
    <property type="evidence" value="ECO:0007669"/>
    <property type="project" value="UniProtKB-KW"/>
</dbReference>
<accession>A0A1S8WZG0</accession>
<feature type="region of interest" description="Disordered" evidence="9">
    <location>
        <begin position="95"/>
        <end position="117"/>
    </location>
</feature>
<dbReference type="Pfam" id="PF00096">
    <property type="entry name" value="zf-C2H2"/>
    <property type="match status" value="1"/>
</dbReference>
<dbReference type="PROSITE" id="PS00028">
    <property type="entry name" value="ZINC_FINGER_C2H2_1"/>
    <property type="match status" value="5"/>
</dbReference>
<evidence type="ECO:0000259" key="10">
    <source>
        <dbReference type="PROSITE" id="PS50157"/>
    </source>
</evidence>
<evidence type="ECO:0000256" key="2">
    <source>
        <dbReference type="ARBA" id="ARBA00022723"/>
    </source>
</evidence>
<keyword evidence="2" id="KW-0479">Metal-binding</keyword>
<dbReference type="GO" id="GO:0000978">
    <property type="term" value="F:RNA polymerase II cis-regulatory region sequence-specific DNA binding"/>
    <property type="evidence" value="ECO:0007669"/>
    <property type="project" value="TreeGrafter"/>
</dbReference>
<dbReference type="GO" id="GO:0001227">
    <property type="term" value="F:DNA-binding transcription repressor activity, RNA polymerase II-specific"/>
    <property type="evidence" value="ECO:0007669"/>
    <property type="project" value="TreeGrafter"/>
</dbReference>
<keyword evidence="4" id="KW-0862">Zinc</keyword>
<dbReference type="InterPro" id="IPR013087">
    <property type="entry name" value="Znf_C2H2_type"/>
</dbReference>
<feature type="domain" description="C2H2-type" evidence="10">
    <location>
        <begin position="253"/>
        <end position="281"/>
    </location>
</feature>
<keyword evidence="3" id="KW-0677">Repeat</keyword>
<evidence type="ECO:0000256" key="9">
    <source>
        <dbReference type="SAM" id="MobiDB-lite"/>
    </source>
</evidence>
<protein>
    <submittedName>
        <fullName evidence="11">Zinc finger, C2H2 type</fullName>
    </submittedName>
</protein>
<evidence type="ECO:0000256" key="5">
    <source>
        <dbReference type="ARBA" id="ARBA00023015"/>
    </source>
</evidence>
<gene>
    <name evidence="11" type="ORF">X801_04302</name>
</gene>
<dbReference type="Proteomes" id="UP000243686">
    <property type="component" value="Unassembled WGS sequence"/>
</dbReference>
<dbReference type="AlphaFoldDB" id="A0A1S8WZG0"/>
<evidence type="ECO:0000256" key="4">
    <source>
        <dbReference type="ARBA" id="ARBA00022833"/>
    </source>
</evidence>
<keyword evidence="7" id="KW-0539">Nucleus</keyword>
<keyword evidence="8" id="KW-0863">Zinc-finger</keyword>